<dbReference type="AlphaFoldDB" id="A0A0H2R0I9"/>
<keyword evidence="5" id="KW-0472">Membrane</keyword>
<name>A0A0H2R0I9_9AGAM</name>
<organism evidence="7 8">
    <name type="scientific">Schizopora paradoxa</name>
    <dbReference type="NCBI Taxonomy" id="27342"/>
    <lineage>
        <taxon>Eukaryota</taxon>
        <taxon>Fungi</taxon>
        <taxon>Dikarya</taxon>
        <taxon>Basidiomycota</taxon>
        <taxon>Agaricomycotina</taxon>
        <taxon>Agaricomycetes</taxon>
        <taxon>Hymenochaetales</taxon>
        <taxon>Schizoporaceae</taxon>
        <taxon>Schizopora</taxon>
    </lineage>
</organism>
<evidence type="ECO:0000256" key="3">
    <source>
        <dbReference type="ARBA" id="ARBA00022833"/>
    </source>
</evidence>
<dbReference type="Gene3D" id="6.10.140.2220">
    <property type="match status" value="1"/>
</dbReference>
<dbReference type="InParanoid" id="A0A0H2R0I9"/>
<evidence type="ECO:0000256" key="1">
    <source>
        <dbReference type="ARBA" id="ARBA00022723"/>
    </source>
</evidence>
<dbReference type="PROSITE" id="PS50865">
    <property type="entry name" value="ZF_MYND_2"/>
    <property type="match status" value="1"/>
</dbReference>
<evidence type="ECO:0000256" key="4">
    <source>
        <dbReference type="PROSITE-ProRule" id="PRU00134"/>
    </source>
</evidence>
<feature type="transmembrane region" description="Helical" evidence="5">
    <location>
        <begin position="54"/>
        <end position="74"/>
    </location>
</feature>
<evidence type="ECO:0000256" key="5">
    <source>
        <dbReference type="SAM" id="Phobius"/>
    </source>
</evidence>
<dbReference type="Proteomes" id="UP000053477">
    <property type="component" value="Unassembled WGS sequence"/>
</dbReference>
<feature type="domain" description="MYND-type" evidence="6">
    <location>
        <begin position="465"/>
        <end position="508"/>
    </location>
</feature>
<dbReference type="OrthoDB" id="2824457at2759"/>
<proteinExistence type="predicted"/>
<gene>
    <name evidence="7" type="ORF">SCHPADRAFT_1003197</name>
</gene>
<keyword evidence="5" id="KW-0812">Transmembrane</keyword>
<dbReference type="EMBL" id="KQ086438">
    <property type="protein sequence ID" value="KLO04772.1"/>
    <property type="molecule type" value="Genomic_DNA"/>
</dbReference>
<reference evidence="7 8" key="1">
    <citation type="submission" date="2015-04" db="EMBL/GenBank/DDBJ databases">
        <title>Complete genome sequence of Schizopora paradoxa KUC8140, a cosmopolitan wood degrader in East Asia.</title>
        <authorList>
            <consortium name="DOE Joint Genome Institute"/>
            <person name="Min B."/>
            <person name="Park H."/>
            <person name="Jang Y."/>
            <person name="Kim J.-J."/>
            <person name="Kim K.H."/>
            <person name="Pangilinan J."/>
            <person name="Lipzen A."/>
            <person name="Riley R."/>
            <person name="Grigoriev I.V."/>
            <person name="Spatafora J.W."/>
            <person name="Choi I.-G."/>
        </authorList>
    </citation>
    <scope>NUCLEOTIDE SEQUENCE [LARGE SCALE GENOMIC DNA]</scope>
    <source>
        <strain evidence="7 8">KUC8140</strain>
    </source>
</reference>
<dbReference type="PROSITE" id="PS01360">
    <property type="entry name" value="ZF_MYND_1"/>
    <property type="match status" value="1"/>
</dbReference>
<protein>
    <recommendedName>
        <fullName evidence="6">MYND-type domain-containing protein</fullName>
    </recommendedName>
</protein>
<keyword evidence="1" id="KW-0479">Metal-binding</keyword>
<evidence type="ECO:0000313" key="8">
    <source>
        <dbReference type="Proteomes" id="UP000053477"/>
    </source>
</evidence>
<dbReference type="GO" id="GO:0008270">
    <property type="term" value="F:zinc ion binding"/>
    <property type="evidence" value="ECO:0007669"/>
    <property type="project" value="UniProtKB-KW"/>
</dbReference>
<sequence>MSRNNLKRSKSRDLGFIDLKLVPMNCGQAELEVKGNPAKVVEYAPKSKLFLSRLVHGVGGLPVALYPAAANIFISAVRRILMDDNIEDICEIIDAASPFLLALISLRGDFSDWNGLAQANRVLELWPVLFDRVQQIARTILHHDEDFDDERNGATKKIEFVIIAYAVMTFCGDNGRRILQKQSVCEVAMIIWLHSYRSISAQVMAAHLLTDNYAVYQDTTDGDDRSDDQRIEQYREILCNVVKKMRMDARSVVRMTLKRLIKSTNHIDPNHHTLGTKTFRADYHLTTFVMMLNPGATGRTTPFSSVFEEEGGPLIVSHLLSQAVRSSRDYRDDFIGASLSALATSLQCSSHLNTICRALRCDTLEVLSLLTRKLASHEPSRGDQVCILDVLVDTTAFFLVHVIPELLLFYSITSLFKNTESGAYLSTSGSSVLDRAWRALLPIYTRKSIAYDLISSLVKISKPVCANPKCRADKDGNLLVCEGCEMTAYCSRSCQVVAWKEAGHSSDCREERCVVGGTSLNSKDVVMLATLAFFCARSQIARFEPPEGDLGIIIDLSTEACDGSLQLTLFDSGLRDEFPTFNLFSFIDVKLNPNAPLKTAIIRVVYTLFQETRRFAFRAVFEQGIFDGSACSCCPFPLCHRPTCIQHNIH</sequence>
<accession>A0A0H2R0I9</accession>
<dbReference type="InterPro" id="IPR002893">
    <property type="entry name" value="Znf_MYND"/>
</dbReference>
<evidence type="ECO:0000256" key="2">
    <source>
        <dbReference type="ARBA" id="ARBA00022771"/>
    </source>
</evidence>
<keyword evidence="8" id="KW-1185">Reference proteome</keyword>
<evidence type="ECO:0000313" key="7">
    <source>
        <dbReference type="EMBL" id="KLO04772.1"/>
    </source>
</evidence>
<keyword evidence="5" id="KW-1133">Transmembrane helix</keyword>
<dbReference type="Pfam" id="PF01753">
    <property type="entry name" value="zf-MYND"/>
    <property type="match status" value="1"/>
</dbReference>
<keyword evidence="3" id="KW-0862">Zinc</keyword>
<evidence type="ECO:0000259" key="6">
    <source>
        <dbReference type="PROSITE" id="PS50865"/>
    </source>
</evidence>
<keyword evidence="2 4" id="KW-0863">Zinc-finger</keyword>
<dbReference type="SUPFAM" id="SSF144232">
    <property type="entry name" value="HIT/MYND zinc finger-like"/>
    <property type="match status" value="1"/>
</dbReference>